<dbReference type="PROSITE" id="PS50111">
    <property type="entry name" value="CHEMOTAXIS_TRANSDUC_2"/>
    <property type="match status" value="1"/>
</dbReference>
<protein>
    <submittedName>
        <fullName evidence="6">Methyl-accepting chemotaxis protein</fullName>
    </submittedName>
</protein>
<dbReference type="Pfam" id="PF00015">
    <property type="entry name" value="MCPsignal"/>
    <property type="match status" value="1"/>
</dbReference>
<proteinExistence type="inferred from homology"/>
<name>A0A4Q7LV59_9BURK</name>
<dbReference type="CDD" id="cd11386">
    <property type="entry name" value="MCP_signal"/>
    <property type="match status" value="1"/>
</dbReference>
<dbReference type="SMART" id="SM00283">
    <property type="entry name" value="MA"/>
    <property type="match status" value="1"/>
</dbReference>
<dbReference type="PANTHER" id="PTHR43531:SF14">
    <property type="entry name" value="METHYL-ACCEPTING CHEMOTAXIS PROTEIN I-RELATED"/>
    <property type="match status" value="1"/>
</dbReference>
<reference evidence="6 7" key="1">
    <citation type="submission" date="2019-02" db="EMBL/GenBank/DDBJ databases">
        <title>Genomic Encyclopedia of Type Strains, Phase IV (KMG-IV): sequencing the most valuable type-strain genomes for metagenomic binning, comparative biology and taxonomic classification.</title>
        <authorList>
            <person name="Goeker M."/>
        </authorList>
    </citation>
    <scope>NUCLEOTIDE SEQUENCE [LARGE SCALE GENOMIC DNA]</scope>
    <source>
        <strain evidence="6 7">DSM 10617</strain>
    </source>
</reference>
<keyword evidence="4" id="KW-0812">Transmembrane</keyword>
<accession>A0A4Q7LV59</accession>
<dbReference type="Proteomes" id="UP000293433">
    <property type="component" value="Unassembled WGS sequence"/>
</dbReference>
<keyword evidence="4" id="KW-1133">Transmembrane helix</keyword>
<dbReference type="GO" id="GO:0005886">
    <property type="term" value="C:plasma membrane"/>
    <property type="evidence" value="ECO:0007669"/>
    <property type="project" value="TreeGrafter"/>
</dbReference>
<feature type="transmembrane region" description="Helical" evidence="4">
    <location>
        <begin position="40"/>
        <end position="58"/>
    </location>
</feature>
<dbReference type="GO" id="GO:0006935">
    <property type="term" value="P:chemotaxis"/>
    <property type="evidence" value="ECO:0007669"/>
    <property type="project" value="InterPro"/>
</dbReference>
<dbReference type="SUPFAM" id="SSF58104">
    <property type="entry name" value="Methyl-accepting chemotaxis protein (MCP) signaling domain"/>
    <property type="match status" value="1"/>
</dbReference>
<feature type="domain" description="Methyl-accepting transducer" evidence="5">
    <location>
        <begin position="221"/>
        <end position="450"/>
    </location>
</feature>
<keyword evidence="3" id="KW-0807">Transducer</keyword>
<comment type="caution">
    <text evidence="6">The sequence shown here is derived from an EMBL/GenBank/DDBJ whole genome shotgun (WGS) entry which is preliminary data.</text>
</comment>
<sequence length="487" mass="51960">MPSSSNPFFRNSNQVDLLIATVLGCHAALALLLCDRAGLTTYWWLWVAAIAPLTLLALWRWRGTVTSRSLLGFGLVSAIFLQGATGASLTGGDHEIYMGMLVTAGLLSFYRSWRYIVAVTFWLLVSTAVIQAGLVPTVHPGMSYSVLALLATQGALQALIARWDEHRERERFDIEFLIRAMGREGPIRLSLDVVKAESALGARLKHVQERMAAAMRQVSLAAGGVSDASAVLGDSSRELMNRTETSAAGLQDAAMCLDQITVIVQSSAEATQEARKMAARASGLAAEGGEIFEQVIAKMAAIDSASRQITDIVAVIDGIAFQTNILALNAAVEAARAGEQGRGFSVVAAEVRNLALRASESAREVKQLIGHTVDTVESGTSLVNAAGQTMKDVVSSVRQVGEVFENLSADTSEHAAGINAVTQSVKELDEVTRQNVAVAERANEIAKQLHEHAERLTRVLSSFQLGTAQTSGRALDDLLIGAPAQVR</sequence>
<organism evidence="6 7">
    <name type="scientific">Sphaerotilus mobilis</name>
    <dbReference type="NCBI Taxonomy" id="47994"/>
    <lineage>
        <taxon>Bacteria</taxon>
        <taxon>Pseudomonadati</taxon>
        <taxon>Pseudomonadota</taxon>
        <taxon>Betaproteobacteria</taxon>
        <taxon>Burkholderiales</taxon>
        <taxon>Sphaerotilaceae</taxon>
        <taxon>Sphaerotilus</taxon>
    </lineage>
</organism>
<keyword evidence="7" id="KW-1185">Reference proteome</keyword>
<evidence type="ECO:0000256" key="2">
    <source>
        <dbReference type="ARBA" id="ARBA00029447"/>
    </source>
</evidence>
<evidence type="ECO:0000313" key="6">
    <source>
        <dbReference type="EMBL" id="RZS58162.1"/>
    </source>
</evidence>
<dbReference type="AlphaFoldDB" id="A0A4Q7LV59"/>
<dbReference type="InterPro" id="IPR004089">
    <property type="entry name" value="MCPsignal_dom"/>
</dbReference>
<evidence type="ECO:0000256" key="1">
    <source>
        <dbReference type="ARBA" id="ARBA00022481"/>
    </source>
</evidence>
<keyword evidence="4" id="KW-0472">Membrane</keyword>
<dbReference type="GO" id="GO:0004888">
    <property type="term" value="F:transmembrane signaling receptor activity"/>
    <property type="evidence" value="ECO:0007669"/>
    <property type="project" value="InterPro"/>
</dbReference>
<evidence type="ECO:0000313" key="7">
    <source>
        <dbReference type="Proteomes" id="UP000293433"/>
    </source>
</evidence>
<comment type="similarity">
    <text evidence="2">Belongs to the methyl-accepting chemotaxis (MCP) protein family.</text>
</comment>
<dbReference type="EMBL" id="SGWV01000007">
    <property type="protein sequence ID" value="RZS58162.1"/>
    <property type="molecule type" value="Genomic_DNA"/>
</dbReference>
<evidence type="ECO:0000259" key="5">
    <source>
        <dbReference type="PROSITE" id="PS50111"/>
    </source>
</evidence>
<dbReference type="GO" id="GO:0007165">
    <property type="term" value="P:signal transduction"/>
    <property type="evidence" value="ECO:0007669"/>
    <property type="project" value="UniProtKB-KW"/>
</dbReference>
<evidence type="ECO:0000256" key="4">
    <source>
        <dbReference type="SAM" id="Phobius"/>
    </source>
</evidence>
<dbReference type="OrthoDB" id="9149361at2"/>
<feature type="transmembrane region" description="Helical" evidence="4">
    <location>
        <begin position="115"/>
        <end position="135"/>
    </location>
</feature>
<dbReference type="InterPro" id="IPR004090">
    <property type="entry name" value="Chemotax_Me-accpt_rcpt"/>
</dbReference>
<dbReference type="PANTHER" id="PTHR43531">
    <property type="entry name" value="PROTEIN ICFG"/>
    <property type="match status" value="1"/>
</dbReference>
<gene>
    <name evidence="6" type="ORF">EV685_0441</name>
</gene>
<keyword evidence="1" id="KW-0488">Methylation</keyword>
<feature type="transmembrane region" description="Helical" evidence="4">
    <location>
        <begin position="70"/>
        <end position="88"/>
    </location>
</feature>
<dbReference type="RefSeq" id="WP_130480335.1">
    <property type="nucleotide sequence ID" value="NZ_SGWV01000007.1"/>
</dbReference>
<dbReference type="Gene3D" id="1.10.287.950">
    <property type="entry name" value="Methyl-accepting chemotaxis protein"/>
    <property type="match status" value="1"/>
</dbReference>
<evidence type="ECO:0000256" key="3">
    <source>
        <dbReference type="PROSITE-ProRule" id="PRU00284"/>
    </source>
</evidence>
<dbReference type="PRINTS" id="PR00260">
    <property type="entry name" value="CHEMTRNSDUCR"/>
</dbReference>
<dbReference type="InterPro" id="IPR051310">
    <property type="entry name" value="MCP_chemotaxis"/>
</dbReference>